<name>A0A918KS23_9GAMM</name>
<dbReference type="Proteomes" id="UP000626148">
    <property type="component" value="Unassembled WGS sequence"/>
</dbReference>
<gene>
    <name evidence="1" type="ORF">GCM10007392_43460</name>
</gene>
<sequence>MSDRNITTRSSSQAIDRFIKQADKTPVVARREGRLIFALDATASRQPTWDTACQLQSELFLATRDLGGLAIQLVYYRGFKEFHASPWLTQTERLLKEMNRVTCLGGHTQIARVLKQAIRETREQAVKAVILVGDCCEEKADDLCQLAGELGMLRTPVFAFQEGHDIDAQRVFQQIAQLSGGAYVPFDHRSPAVLKDLLGAVAVYATGGKQALEDFQARHGGEVKRLTRQLK</sequence>
<dbReference type="RefSeq" id="WP_189612747.1">
    <property type="nucleotide sequence ID" value="NZ_BMXR01000014.1"/>
</dbReference>
<accession>A0A918KS23</accession>
<dbReference type="AlphaFoldDB" id="A0A918KS23"/>
<evidence type="ECO:0000313" key="2">
    <source>
        <dbReference type="Proteomes" id="UP000626148"/>
    </source>
</evidence>
<reference evidence="1" key="1">
    <citation type="journal article" date="2014" name="Int. J. Syst. Evol. Microbiol.">
        <title>Complete genome sequence of Corynebacterium casei LMG S-19264T (=DSM 44701T), isolated from a smear-ripened cheese.</title>
        <authorList>
            <consortium name="US DOE Joint Genome Institute (JGI-PGF)"/>
            <person name="Walter F."/>
            <person name="Albersmeier A."/>
            <person name="Kalinowski J."/>
            <person name="Ruckert C."/>
        </authorList>
    </citation>
    <scope>NUCLEOTIDE SEQUENCE</scope>
    <source>
        <strain evidence="1">KCTC 22169</strain>
    </source>
</reference>
<dbReference type="InterPro" id="IPR036465">
    <property type="entry name" value="vWFA_dom_sf"/>
</dbReference>
<comment type="caution">
    <text evidence="1">The sequence shown here is derived from an EMBL/GenBank/DDBJ whole genome shotgun (WGS) entry which is preliminary data.</text>
</comment>
<dbReference type="SUPFAM" id="SSF53300">
    <property type="entry name" value="vWA-like"/>
    <property type="match status" value="1"/>
</dbReference>
<evidence type="ECO:0008006" key="3">
    <source>
        <dbReference type="Google" id="ProtNLM"/>
    </source>
</evidence>
<reference evidence="1" key="2">
    <citation type="submission" date="2020-09" db="EMBL/GenBank/DDBJ databases">
        <authorList>
            <person name="Sun Q."/>
            <person name="Kim S."/>
        </authorList>
    </citation>
    <scope>NUCLEOTIDE SEQUENCE</scope>
    <source>
        <strain evidence="1">KCTC 22169</strain>
    </source>
</reference>
<organism evidence="1 2">
    <name type="scientific">Saccharospirillum salsuginis</name>
    <dbReference type="NCBI Taxonomy" id="418750"/>
    <lineage>
        <taxon>Bacteria</taxon>
        <taxon>Pseudomonadati</taxon>
        <taxon>Pseudomonadota</taxon>
        <taxon>Gammaproteobacteria</taxon>
        <taxon>Oceanospirillales</taxon>
        <taxon>Saccharospirillaceae</taxon>
        <taxon>Saccharospirillum</taxon>
    </lineage>
</organism>
<protein>
    <recommendedName>
        <fullName evidence="3">VWA domain-containing protein</fullName>
    </recommendedName>
</protein>
<keyword evidence="2" id="KW-1185">Reference proteome</keyword>
<proteinExistence type="predicted"/>
<evidence type="ECO:0000313" key="1">
    <source>
        <dbReference type="EMBL" id="GGX71288.1"/>
    </source>
</evidence>
<dbReference type="EMBL" id="BMXR01000014">
    <property type="protein sequence ID" value="GGX71288.1"/>
    <property type="molecule type" value="Genomic_DNA"/>
</dbReference>
<dbReference type="Gene3D" id="3.40.50.410">
    <property type="entry name" value="von Willebrand factor, type A domain"/>
    <property type="match status" value="1"/>
</dbReference>